<proteinExistence type="predicted"/>
<evidence type="ECO:0000256" key="1">
    <source>
        <dbReference type="SAM" id="SignalP"/>
    </source>
</evidence>
<protein>
    <recommendedName>
        <fullName evidence="4">Lipoprotein</fullName>
    </recommendedName>
</protein>
<evidence type="ECO:0008006" key="4">
    <source>
        <dbReference type="Google" id="ProtNLM"/>
    </source>
</evidence>
<dbReference type="STRING" id="1437608.GCA_000771645_00274"/>
<gene>
    <name evidence="2" type="ORF">BBIA_0627</name>
</gene>
<dbReference type="PROSITE" id="PS51257">
    <property type="entry name" value="PROKAR_LIPOPROTEIN"/>
    <property type="match status" value="1"/>
</dbReference>
<dbReference type="Proteomes" id="UP000029108">
    <property type="component" value="Unassembled WGS sequence"/>
</dbReference>
<comment type="caution">
    <text evidence="2">The sequence shown here is derived from an EMBL/GenBank/DDBJ whole genome shotgun (WGS) entry which is preliminary data.</text>
</comment>
<organism evidence="2 3">
    <name type="scientific">Bifidobacterium biavatii DSM 23969</name>
    <dbReference type="NCBI Taxonomy" id="1437608"/>
    <lineage>
        <taxon>Bacteria</taxon>
        <taxon>Bacillati</taxon>
        <taxon>Actinomycetota</taxon>
        <taxon>Actinomycetes</taxon>
        <taxon>Bifidobacteriales</taxon>
        <taxon>Bifidobacteriaceae</taxon>
        <taxon>Bifidobacterium</taxon>
    </lineage>
</organism>
<keyword evidence="3" id="KW-1185">Reference proteome</keyword>
<reference evidence="2 3" key="1">
    <citation type="submission" date="2014-03" db="EMBL/GenBank/DDBJ databases">
        <title>Genomics of Bifidobacteria.</title>
        <authorList>
            <person name="Ventura M."/>
            <person name="Milani C."/>
            <person name="Lugli G.A."/>
        </authorList>
    </citation>
    <scope>NUCLEOTIDE SEQUENCE [LARGE SCALE GENOMIC DNA]</scope>
    <source>
        <strain evidence="2 3">DSM 23969</strain>
    </source>
</reference>
<keyword evidence="1" id="KW-0732">Signal</keyword>
<dbReference type="AlphaFoldDB" id="A0A086ZYW4"/>
<dbReference type="RefSeq" id="WP_033493747.1">
    <property type="nucleotide sequence ID" value="NZ_JDUU01000010.1"/>
</dbReference>
<dbReference type="EMBL" id="JGYN01000008">
    <property type="protein sequence ID" value="KFI51714.1"/>
    <property type="molecule type" value="Genomic_DNA"/>
</dbReference>
<evidence type="ECO:0000313" key="2">
    <source>
        <dbReference type="EMBL" id="KFI51714.1"/>
    </source>
</evidence>
<feature type="chain" id="PRO_5039706312" description="Lipoprotein" evidence="1">
    <location>
        <begin position="26"/>
        <end position="84"/>
    </location>
</feature>
<evidence type="ECO:0000313" key="3">
    <source>
        <dbReference type="Proteomes" id="UP000029108"/>
    </source>
</evidence>
<feature type="signal peptide" evidence="1">
    <location>
        <begin position="1"/>
        <end position="25"/>
    </location>
</feature>
<sequence length="84" mass="9165">MMMNRRMKLLLAVLWLAVVLSPLLAGCAEGTYEDPYVVGDQADDYSWSYVKLPDGRLVPCITGNSGAISCDWAHADGADKGWSQ</sequence>
<name>A0A086ZYW4_9BIFI</name>
<accession>A0A086ZYW4</accession>
<dbReference type="OrthoDB" id="3240331at2"/>